<evidence type="ECO:0000256" key="6">
    <source>
        <dbReference type="ARBA" id="ARBA00022989"/>
    </source>
</evidence>
<reference evidence="10 11" key="1">
    <citation type="submission" date="2019-12" db="EMBL/GenBank/DDBJ databases">
        <authorList>
            <person name="Yuan C.-G."/>
        </authorList>
    </citation>
    <scope>NUCLEOTIDE SEQUENCE [LARGE SCALE GENOMIC DNA]</scope>
    <source>
        <strain evidence="10 11">KCTC 23863</strain>
    </source>
</reference>
<dbReference type="OrthoDB" id="8421704at2"/>
<comment type="caution">
    <text evidence="10">The sequence shown here is derived from an EMBL/GenBank/DDBJ whole genome shotgun (WGS) entry which is preliminary data.</text>
</comment>
<dbReference type="SUPFAM" id="SSF49313">
    <property type="entry name" value="Cadherin-like"/>
    <property type="match status" value="4"/>
</dbReference>
<keyword evidence="6" id="KW-1133">Transmembrane helix</keyword>
<dbReference type="Proteomes" id="UP000436483">
    <property type="component" value="Unassembled WGS sequence"/>
</dbReference>
<gene>
    <name evidence="10" type="ORF">GR328_05645</name>
</gene>
<dbReference type="GO" id="GO:0005911">
    <property type="term" value="C:cell-cell junction"/>
    <property type="evidence" value="ECO:0007669"/>
    <property type="project" value="TreeGrafter"/>
</dbReference>
<dbReference type="InterPro" id="IPR015919">
    <property type="entry name" value="Cadherin-like_sf"/>
</dbReference>
<dbReference type="Gene3D" id="2.150.10.10">
    <property type="entry name" value="Serralysin-like metalloprotease, C-terminal"/>
    <property type="match status" value="6"/>
</dbReference>
<feature type="domain" description="Cadherin" evidence="9">
    <location>
        <begin position="1879"/>
        <end position="1977"/>
    </location>
</feature>
<sequence length="2227" mass="233531">MTKPTAPSEIKPLVQMTSAPGSELLALDDGSFLAALVHSRMSEAGKTVKQILGQIVDADGFIKPGHKPFLIAEENARSAVFAGAARMDDGRIAAAWTASEKGSAPVLKACALDLHGETVSPVVTVELADASSKPAIARAVEALAAVFVAEGALSHASYAPSANGFAAAMESAASPGSAATDAGSSETLAVAGTTTATDDGGFGTMAVNFVIHGTSEADLMDYRNQPPPSGFQWQLEGHEGDDTIYGSNAGDIVSGDSGNDTLIGMGGSDTFYGADGFDTLDYSQEDPATVFQLLFNMSIGYNISWSGGTIVVHDNEVRAGAGNIDVIAADFGSIEKVIGTRDAGDGVVTRDIFLLKESNQAWEIWGLEGADRFYGGFQGDTLIGGAHADKIFGAGGADRLYANIAGSSWDSGAIDTLIGGSGNDYLEGSSEDILIGGTGNDTFEGGHVVYTNVQYSLGFSISAGGSAGDEPAVASADVVADRIVDLGAGTVTGGGEVDTLRNVTHVSSGEGNDRLISGNSGSWLEGDAGNDTLYGGGGSDKLHGGSGYDIFYGSGGNDTVDGGSEGGLIDYSDATYNIDADLITGRIRKGTIGLDNVSGLWHVTGTNFGDRLIGNSQGNQLLGNDGDDTIDGGAGGDWLAGGAGNDSIYGGGAIEHDVLVGGVGDDTVNGGGGADDMYEDLGDDHYWIDNAGDRIILDNGVDPAASGVDTVHTTISLDLSTLPFIEHAKAETGAGISLTGNGLHNILWGNSGNDTLKGGTGNDTIWGGGGNDTIYEGSGDDTYWIDNPGDTIIADTDASGVDTVLATTSYTLADFIEHANVARDDGIGLALTGNGLGNRLTGNIGDDTLDGGAGVDTMTGGLGHDTYIIDDRNDYAIEQNTTAEGSDTAIIRVRNYDIRKLANIENIIYEGEGSPNVVVTRPDLQGAAFINENTTDPNQVAATVKSTDDGNGGPIEYRLVDSLNGLFSIATVDSNGEKIGEIRLNRPVDFEALTASTPGVVIDDQTGAKYFRLQVYAQETDVADGGLTSDVSEILVEIGNVNEAPTMPYWAVNGSTTLPEPIQENGEFSFAVQAEDVDGTMPLYEFDPDRGAEADANGLFVIDRNTGVISLAQGRTLDFESSGGVYRIYVRSTDGSLNSAVQELTINVSDVDDQPTAPTWQSNRTAVITVNENEAFSAAVTSVDDDGPGPVTYRFDPDRSDGTANANGLFAIDTNTGLITATRPLDFETAPVGGVYKIYVQAVSGSGPGAVQELTINVTNVNEAPSAPNVEIAGGAIGENTTGQQIALFSDSWDPEQQGITYAFHEDVPQALRDKFTLSTNPDGSGELTLTDPSGLDYEGATDDGNGNRYYLLKVVSRDIEGLDSEPVEIRVYVNDVNEAPTAVVVGELARVRLGAQQGDLIVDADVIDPDTNPAFQNNVFKFLLSDGSLGTTSDDGFFTIDADGKVRLAADVTADQVGTEHRFTIVAHVDGDENQRVSSQEHLVTVQGDDPPVMTSQDIFNVPENTGQNWSIGDPLSAADPDGDPITGFDLVDTNVPFSIEQIGSDWFLVVSGPLDYETAPHRDEGTGERWYEVQVTATAGDLTSEPQTIRVYISDVDPENTAPVITVAPNGRLDWTVGDDAAVDPFQHLSFYDEEDGQEDDNPNTFVKVEIFFEVGQGEFDQPDMGNFPRATFDYTPGSNLVTVTGTAGEVTAIVQGLTFHARSRPDDPDGTSEVTHFFVILSDTGNASTIQEVTVDSIAGDGGNNQAPTDIRLDGGVVDTVAENLLVGDVVGDLTATDEHPSALTYSFVTGFDGAGHFEIDNTTKQIKVLTALDYEAPIVDLPGTGLEEDQDGKFYRLRVVATDGANQASPEQEIKVYVTNVNEAPTLQMMTGGVIAETLDEGSEVAELLAEDPEGDAISFTFANGTLISDDSAFRIEGNKIVVNNSQAIQVGPGGEERDYYQIIVSDQNGASPPTNITIRIDDVPSGNQEPGDIVFQGGVVSVLEHLGTGLTIGFLQDTDADGDQLTYTLLTDGGGRIDLRNGNEIVVKDHTKIDFEQMSTPEFSFTVQVDDGQGHVVERTITLGVENRLLERVNGTANADYIKTGSRNDQINGGGGDDTLSGGLGRDQLSGGTGSDVFLFDTRLSTTNWDLIDFNLAHNDRIWLKQSVFTALGTGSINQPLASSAFALLDGTITDQTRIIYDQTTGDIFYDANGSGTGQRVKFAEIAGTTPPTISAEHFFVV</sequence>
<evidence type="ECO:0000256" key="5">
    <source>
        <dbReference type="ARBA" id="ARBA00022889"/>
    </source>
</evidence>
<comment type="subcellular location">
    <subcellularLocation>
        <location evidence="1">Membrane</location>
    </subcellularLocation>
</comment>
<feature type="domain" description="Cadherin" evidence="9">
    <location>
        <begin position="1162"/>
        <end position="1270"/>
    </location>
</feature>
<dbReference type="RefSeq" id="WP_160883546.1">
    <property type="nucleotide sequence ID" value="NZ_WURB01000003.1"/>
</dbReference>
<dbReference type="GO" id="GO:0007156">
    <property type="term" value="P:homophilic cell adhesion via plasma membrane adhesion molecules"/>
    <property type="evidence" value="ECO:0007669"/>
    <property type="project" value="InterPro"/>
</dbReference>
<keyword evidence="4" id="KW-0106">Calcium</keyword>
<feature type="region of interest" description="Disordered" evidence="8">
    <location>
        <begin position="2090"/>
        <end position="2111"/>
    </location>
</feature>
<feature type="compositionally biased region" description="Gly residues" evidence="8">
    <location>
        <begin position="2097"/>
        <end position="2110"/>
    </location>
</feature>
<evidence type="ECO:0000256" key="7">
    <source>
        <dbReference type="ARBA" id="ARBA00023136"/>
    </source>
</evidence>
<evidence type="ECO:0000256" key="1">
    <source>
        <dbReference type="ARBA" id="ARBA00004370"/>
    </source>
</evidence>
<dbReference type="EMBL" id="WURB01000003">
    <property type="protein sequence ID" value="MXQ10940.1"/>
    <property type="molecule type" value="Genomic_DNA"/>
</dbReference>
<dbReference type="PROSITE" id="PS50268">
    <property type="entry name" value="CADHERIN_2"/>
    <property type="match status" value="7"/>
</dbReference>
<evidence type="ECO:0000256" key="8">
    <source>
        <dbReference type="SAM" id="MobiDB-lite"/>
    </source>
</evidence>
<keyword evidence="11" id="KW-1185">Reference proteome</keyword>
<evidence type="ECO:0000259" key="9">
    <source>
        <dbReference type="PROSITE" id="PS50268"/>
    </source>
</evidence>
<proteinExistence type="predicted"/>
<evidence type="ECO:0000313" key="10">
    <source>
        <dbReference type="EMBL" id="MXQ10940.1"/>
    </source>
</evidence>
<dbReference type="Pfam" id="PF00028">
    <property type="entry name" value="Cadherin"/>
    <property type="match status" value="2"/>
</dbReference>
<feature type="domain" description="Cadherin" evidence="9">
    <location>
        <begin position="1495"/>
        <end position="1607"/>
    </location>
</feature>
<protein>
    <recommendedName>
        <fullName evidence="9">Cadherin domain-containing protein</fullName>
    </recommendedName>
</protein>
<keyword evidence="5" id="KW-0130">Cell adhesion</keyword>
<keyword evidence="7" id="KW-0472">Membrane</keyword>
<dbReference type="InterPro" id="IPR011049">
    <property type="entry name" value="Serralysin-like_metalloprot_C"/>
</dbReference>
<dbReference type="GO" id="GO:0005509">
    <property type="term" value="F:calcium ion binding"/>
    <property type="evidence" value="ECO:0007669"/>
    <property type="project" value="InterPro"/>
</dbReference>
<feature type="domain" description="Cadherin" evidence="9">
    <location>
        <begin position="1763"/>
        <end position="1871"/>
    </location>
</feature>
<dbReference type="Pfam" id="PF00353">
    <property type="entry name" value="HemolysinCabind"/>
    <property type="match status" value="9"/>
</dbReference>
<dbReference type="Gene3D" id="2.60.40.60">
    <property type="entry name" value="Cadherins"/>
    <property type="match status" value="5"/>
</dbReference>
<keyword evidence="3" id="KW-0677">Repeat</keyword>
<organism evidence="10 11">
    <name type="scientific">Microvirga makkahensis</name>
    <dbReference type="NCBI Taxonomy" id="1128670"/>
    <lineage>
        <taxon>Bacteria</taxon>
        <taxon>Pseudomonadati</taxon>
        <taxon>Pseudomonadota</taxon>
        <taxon>Alphaproteobacteria</taxon>
        <taxon>Hyphomicrobiales</taxon>
        <taxon>Methylobacteriaceae</taxon>
        <taxon>Microvirga</taxon>
    </lineage>
</organism>
<dbReference type="InterPro" id="IPR050971">
    <property type="entry name" value="Cadherin-domain_protein"/>
</dbReference>
<evidence type="ECO:0000256" key="3">
    <source>
        <dbReference type="ARBA" id="ARBA00022737"/>
    </source>
</evidence>
<dbReference type="PROSITE" id="PS00330">
    <property type="entry name" value="HEMOLYSIN_CALCIUM"/>
    <property type="match status" value="5"/>
</dbReference>
<accession>A0A7X3SN59</accession>
<evidence type="ECO:0000256" key="2">
    <source>
        <dbReference type="ARBA" id="ARBA00022692"/>
    </source>
</evidence>
<evidence type="ECO:0000256" key="4">
    <source>
        <dbReference type="ARBA" id="ARBA00022837"/>
    </source>
</evidence>
<dbReference type="InterPro" id="IPR001343">
    <property type="entry name" value="Hemolysn_Ca-bd"/>
</dbReference>
<dbReference type="InterPro" id="IPR018511">
    <property type="entry name" value="Hemolysin-typ_Ca-bd_CS"/>
</dbReference>
<dbReference type="CDD" id="cd11304">
    <property type="entry name" value="Cadherin_repeat"/>
    <property type="match status" value="5"/>
</dbReference>
<dbReference type="GO" id="GO:0016020">
    <property type="term" value="C:membrane"/>
    <property type="evidence" value="ECO:0007669"/>
    <property type="project" value="UniProtKB-SubCell"/>
</dbReference>
<reference evidence="10 11" key="2">
    <citation type="submission" date="2020-01" db="EMBL/GenBank/DDBJ databases">
        <title>Microvirga sp. nov., an arsenate reduction bacterium isolated from Tibet hotspring sediments.</title>
        <authorList>
            <person name="Xian W.-D."/>
            <person name="Li W.-J."/>
        </authorList>
    </citation>
    <scope>NUCLEOTIDE SEQUENCE [LARGE SCALE GENOMIC DNA]</scope>
    <source>
        <strain evidence="10 11">KCTC 23863</strain>
    </source>
</reference>
<evidence type="ECO:0000313" key="11">
    <source>
        <dbReference type="Proteomes" id="UP000436483"/>
    </source>
</evidence>
<dbReference type="InterPro" id="IPR002126">
    <property type="entry name" value="Cadherin-like_dom"/>
</dbReference>
<dbReference type="PANTHER" id="PTHR24025:SF23">
    <property type="entry name" value="NEURAL-CADHERIN"/>
    <property type="match status" value="1"/>
</dbReference>
<keyword evidence="2" id="KW-0812">Transmembrane</keyword>
<dbReference type="PANTHER" id="PTHR24025">
    <property type="entry name" value="DESMOGLEIN FAMILY MEMBER"/>
    <property type="match status" value="1"/>
</dbReference>
<dbReference type="SUPFAM" id="SSF51120">
    <property type="entry name" value="beta-Roll"/>
    <property type="match status" value="6"/>
</dbReference>
<feature type="domain" description="Cadherin" evidence="9">
    <location>
        <begin position="1291"/>
        <end position="1383"/>
    </location>
</feature>
<dbReference type="SMART" id="SM00112">
    <property type="entry name" value="CA"/>
    <property type="match status" value="7"/>
</dbReference>
<dbReference type="PRINTS" id="PR00313">
    <property type="entry name" value="CABNDNGRPT"/>
</dbReference>
<feature type="domain" description="Cadherin" evidence="9">
    <location>
        <begin position="1062"/>
        <end position="1160"/>
    </location>
</feature>
<name>A0A7X3SN59_9HYPH</name>
<feature type="region of interest" description="Disordered" evidence="8">
    <location>
        <begin position="1319"/>
        <end position="1342"/>
    </location>
</feature>
<feature type="domain" description="Cadherin" evidence="9">
    <location>
        <begin position="930"/>
        <end position="1050"/>
    </location>
</feature>